<dbReference type="Gramene" id="ESR36213">
    <property type="protein sequence ID" value="ESR36213"/>
    <property type="gene ID" value="CICLE_v10029762mg"/>
</dbReference>
<dbReference type="AlphaFoldDB" id="V4RPB6"/>
<reference evidence="1 2" key="1">
    <citation type="submission" date="2013-10" db="EMBL/GenBank/DDBJ databases">
        <authorList>
            <consortium name="International Citrus Genome Consortium"/>
            <person name="Jenkins J."/>
            <person name="Schmutz J."/>
            <person name="Prochnik S."/>
            <person name="Rokhsar D."/>
            <person name="Gmitter F."/>
            <person name="Ollitrault P."/>
            <person name="Machado M."/>
            <person name="Talon M."/>
            <person name="Wincker P."/>
            <person name="Jaillon O."/>
            <person name="Morgante M."/>
        </authorList>
    </citation>
    <scope>NUCLEOTIDE SEQUENCE</scope>
    <source>
        <strain evidence="2">cv. Clemenules</strain>
    </source>
</reference>
<accession>V4RPB6</accession>
<dbReference type="Proteomes" id="UP000030687">
    <property type="component" value="Unassembled WGS sequence"/>
</dbReference>
<name>V4RPB6_CITCL</name>
<evidence type="ECO:0000313" key="1">
    <source>
        <dbReference type="EMBL" id="ESR36213.1"/>
    </source>
</evidence>
<evidence type="ECO:0000313" key="2">
    <source>
        <dbReference type="Proteomes" id="UP000030687"/>
    </source>
</evidence>
<keyword evidence="2" id="KW-1185">Reference proteome</keyword>
<dbReference type="KEGG" id="cic:CICLE_v10029762mg"/>
<sequence length="66" mass="7999">MIELAPSNVDIFPYVLCKLRKGRLFLAHISDLPTHNHIHSNYRQREEQLLHRLISNYYRQLLSRRN</sequence>
<protein>
    <submittedName>
        <fullName evidence="1">Uncharacterized protein</fullName>
    </submittedName>
</protein>
<proteinExistence type="predicted"/>
<gene>
    <name evidence="1" type="ORF">CICLE_v10029762mg</name>
</gene>
<dbReference type="InParanoid" id="V4RPB6"/>
<dbReference type="EMBL" id="KI536978">
    <property type="protein sequence ID" value="ESR36213.1"/>
    <property type="molecule type" value="Genomic_DNA"/>
</dbReference>
<organism evidence="1 2">
    <name type="scientific">Citrus clementina</name>
    <name type="common">Clementine</name>
    <name type="synonym">Citrus deliciosa x Citrus sinensis</name>
    <dbReference type="NCBI Taxonomy" id="85681"/>
    <lineage>
        <taxon>Eukaryota</taxon>
        <taxon>Viridiplantae</taxon>
        <taxon>Streptophyta</taxon>
        <taxon>Embryophyta</taxon>
        <taxon>Tracheophyta</taxon>
        <taxon>Spermatophyta</taxon>
        <taxon>Magnoliopsida</taxon>
        <taxon>eudicotyledons</taxon>
        <taxon>Gunneridae</taxon>
        <taxon>Pentapetalae</taxon>
        <taxon>rosids</taxon>
        <taxon>malvids</taxon>
        <taxon>Sapindales</taxon>
        <taxon>Rutaceae</taxon>
        <taxon>Aurantioideae</taxon>
        <taxon>Citrus</taxon>
    </lineage>
</organism>